<dbReference type="PANTHER" id="PTHR10697">
    <property type="entry name" value="MAMMALIAN EPENDYMIN-RELATED PROTEIN 1"/>
    <property type="match status" value="1"/>
</dbReference>
<dbReference type="EMBL" id="PZQS01000008">
    <property type="protein sequence ID" value="PVD25956.1"/>
    <property type="molecule type" value="Genomic_DNA"/>
</dbReference>
<evidence type="ECO:0000313" key="2">
    <source>
        <dbReference type="EMBL" id="PVD25956.1"/>
    </source>
</evidence>
<evidence type="ECO:0000256" key="1">
    <source>
        <dbReference type="SAM" id="SignalP"/>
    </source>
</evidence>
<feature type="signal peptide" evidence="1">
    <location>
        <begin position="1"/>
        <end position="15"/>
    </location>
</feature>
<comment type="caution">
    <text evidence="2">The sequence shown here is derived from an EMBL/GenBank/DDBJ whole genome shotgun (WGS) entry which is preliminary data.</text>
</comment>
<dbReference type="PANTHER" id="PTHR10697:SF1">
    <property type="entry name" value="MAMMALIAN EPENDYMIN-RELATED PROTEIN 1"/>
    <property type="match status" value="1"/>
</dbReference>
<dbReference type="GO" id="GO:0005764">
    <property type="term" value="C:lysosome"/>
    <property type="evidence" value="ECO:0007669"/>
    <property type="project" value="TreeGrafter"/>
</dbReference>
<dbReference type="AlphaFoldDB" id="A0A2T7NXS4"/>
<dbReference type="OrthoDB" id="6084362at2759"/>
<reference evidence="2 3" key="1">
    <citation type="submission" date="2018-04" db="EMBL/GenBank/DDBJ databases">
        <title>The genome of golden apple snail Pomacea canaliculata provides insight into stress tolerance and invasive adaptation.</title>
        <authorList>
            <person name="Liu C."/>
            <person name="Liu B."/>
            <person name="Ren Y."/>
            <person name="Zhang Y."/>
            <person name="Wang H."/>
            <person name="Li S."/>
            <person name="Jiang F."/>
            <person name="Yin L."/>
            <person name="Zhang G."/>
            <person name="Qian W."/>
            <person name="Fan W."/>
        </authorList>
    </citation>
    <scope>NUCLEOTIDE SEQUENCE [LARGE SCALE GENOMIC DNA]</scope>
    <source>
        <strain evidence="2">SZHN2017</strain>
        <tissue evidence="2">Muscle</tissue>
    </source>
</reference>
<feature type="chain" id="PRO_5015698982" description="Mammalian ependymin-related protein 1" evidence="1">
    <location>
        <begin position="16"/>
        <end position="167"/>
    </location>
</feature>
<evidence type="ECO:0000313" key="3">
    <source>
        <dbReference type="Proteomes" id="UP000245119"/>
    </source>
</evidence>
<dbReference type="GO" id="GO:0005509">
    <property type="term" value="F:calcium ion binding"/>
    <property type="evidence" value="ECO:0007669"/>
    <property type="project" value="InterPro"/>
</dbReference>
<keyword evidence="3" id="KW-1185">Reference proteome</keyword>
<dbReference type="Proteomes" id="UP000245119">
    <property type="component" value="Linkage Group LG8"/>
</dbReference>
<gene>
    <name evidence="2" type="ORF">C0Q70_13622</name>
</gene>
<proteinExistence type="predicted"/>
<dbReference type="InterPro" id="IPR001299">
    <property type="entry name" value="Ependymin"/>
</dbReference>
<organism evidence="2 3">
    <name type="scientific">Pomacea canaliculata</name>
    <name type="common">Golden apple snail</name>
    <dbReference type="NCBI Taxonomy" id="400727"/>
    <lineage>
        <taxon>Eukaryota</taxon>
        <taxon>Metazoa</taxon>
        <taxon>Spiralia</taxon>
        <taxon>Lophotrochozoa</taxon>
        <taxon>Mollusca</taxon>
        <taxon>Gastropoda</taxon>
        <taxon>Caenogastropoda</taxon>
        <taxon>Architaenioglossa</taxon>
        <taxon>Ampullarioidea</taxon>
        <taxon>Ampullariidae</taxon>
        <taxon>Pomacea</taxon>
    </lineage>
</organism>
<sequence length="167" mass="19021">MRAVVLLSLIAVALAQQPSQCPGPSAFSGRFRRIDRERQYFVDGRIWYDELNRRVREFEAEEIGRDREFIDRLVLYNLNIEYTVNLRNRTCTVSAPRRPFVPYGVPPDARFQGEGTAGVVGKPGEEVTLAMFSGTFSGENYFVSVTEPDCFPVQFGLLGNQSFFHQE</sequence>
<accession>A0A2T7NXS4</accession>
<dbReference type="GO" id="GO:0007160">
    <property type="term" value="P:cell-matrix adhesion"/>
    <property type="evidence" value="ECO:0007669"/>
    <property type="project" value="InterPro"/>
</dbReference>
<keyword evidence="1" id="KW-0732">Signal</keyword>
<protein>
    <recommendedName>
        <fullName evidence="4">Mammalian ependymin-related protein 1</fullName>
    </recommendedName>
</protein>
<name>A0A2T7NXS4_POMCA</name>
<dbReference type="GO" id="GO:0005576">
    <property type="term" value="C:extracellular region"/>
    <property type="evidence" value="ECO:0007669"/>
    <property type="project" value="InterPro"/>
</dbReference>
<dbReference type="Pfam" id="PF00811">
    <property type="entry name" value="Ependymin"/>
    <property type="match status" value="1"/>
</dbReference>
<evidence type="ECO:0008006" key="4">
    <source>
        <dbReference type="Google" id="ProtNLM"/>
    </source>
</evidence>